<reference evidence="2" key="1">
    <citation type="submission" date="2016-11" db="UniProtKB">
        <authorList>
            <consortium name="WormBaseParasite"/>
        </authorList>
    </citation>
    <scope>IDENTIFICATION</scope>
</reference>
<name>A0A1I8F7U7_9PLAT</name>
<evidence type="ECO:0000313" key="1">
    <source>
        <dbReference type="Proteomes" id="UP000095280"/>
    </source>
</evidence>
<organism evidence="1 2">
    <name type="scientific">Macrostomum lignano</name>
    <dbReference type="NCBI Taxonomy" id="282301"/>
    <lineage>
        <taxon>Eukaryota</taxon>
        <taxon>Metazoa</taxon>
        <taxon>Spiralia</taxon>
        <taxon>Lophotrochozoa</taxon>
        <taxon>Platyhelminthes</taxon>
        <taxon>Rhabditophora</taxon>
        <taxon>Macrostomorpha</taxon>
        <taxon>Macrostomida</taxon>
        <taxon>Macrostomidae</taxon>
        <taxon>Macrostomum</taxon>
    </lineage>
</organism>
<proteinExistence type="predicted"/>
<sequence>RGWLEFCDNKPTWDCAVSVGCACSGEFSDNHPTRRWRRRRWWRKRRRHVSAGSAGTGPDASCAGDSEYDMNAEEEEMNRPGANRTEEDLTLKSSPDAFTAITHWVCHHPGVIYRFQALVCSAVRQLIETKIAANCSAVTWNPFLLAVTNQISLNTEASRCLFGTLDLLRSYACSIVCYRVSRGRLGLSAQQRPAQSAISLVISDSLTPADRLTRITVIANAESPTRVLLSLLRSL</sequence>
<dbReference type="WBParaSite" id="maker-unitig_23857-snap-gene-0.1-mRNA-1">
    <property type="protein sequence ID" value="maker-unitig_23857-snap-gene-0.1-mRNA-1"/>
    <property type="gene ID" value="maker-unitig_23857-snap-gene-0.1"/>
</dbReference>
<accession>A0A1I8F7U7</accession>
<protein>
    <submittedName>
        <fullName evidence="2">Transmembrane protein</fullName>
    </submittedName>
</protein>
<dbReference type="Proteomes" id="UP000095280">
    <property type="component" value="Unplaced"/>
</dbReference>
<dbReference type="AlphaFoldDB" id="A0A1I8F7U7"/>
<evidence type="ECO:0000313" key="2">
    <source>
        <dbReference type="WBParaSite" id="maker-unitig_23857-snap-gene-0.1-mRNA-1"/>
    </source>
</evidence>
<keyword evidence="1" id="KW-1185">Reference proteome</keyword>